<evidence type="ECO:0000256" key="1">
    <source>
        <dbReference type="SAM" id="MobiDB-lite"/>
    </source>
</evidence>
<gene>
    <name evidence="2" type="ORF">PABY_01790</name>
</gene>
<accession>A0ABM8IX36</accession>
<protein>
    <submittedName>
        <fullName evidence="2">Uncharacterized protein</fullName>
    </submittedName>
</protein>
<name>A0ABM8IX36_9CREN</name>
<dbReference type="EMBL" id="AP028907">
    <property type="protein sequence ID" value="BES80612.1"/>
    <property type="molecule type" value="Genomic_DNA"/>
</dbReference>
<reference evidence="2 3" key="1">
    <citation type="submission" date="2023-09" db="EMBL/GenBank/DDBJ databases">
        <title>Pyrofollis japonicus gen. nov. sp. nov., a novel member of the family Pyrodictiaceae isolated from the Iheya North hydrothermal field.</title>
        <authorList>
            <person name="Miyazaki U."/>
            <person name="Sanari M."/>
            <person name="Tame A."/>
            <person name="Kitajima M."/>
            <person name="Okamoto A."/>
            <person name="Sawayama S."/>
            <person name="Miyazaki J."/>
            <person name="Takai K."/>
            <person name="Nakagawa S."/>
        </authorList>
    </citation>
    <scope>NUCLEOTIDE SEQUENCE [LARGE SCALE GENOMIC DNA]</scope>
    <source>
        <strain evidence="2 3">AV2</strain>
    </source>
</reference>
<sequence>MVPPPGFEPGTAGSPRDPRGPIPVDRAVPYESGALTRLSYGGTVCLLHVEYSC</sequence>
<keyword evidence="3" id="KW-1185">Reference proteome</keyword>
<proteinExistence type="predicted"/>
<organism evidence="2 3">
    <name type="scientific">Pyrodictium abyssi</name>
    <dbReference type="NCBI Taxonomy" id="54256"/>
    <lineage>
        <taxon>Archaea</taxon>
        <taxon>Thermoproteota</taxon>
        <taxon>Thermoprotei</taxon>
        <taxon>Desulfurococcales</taxon>
        <taxon>Pyrodictiaceae</taxon>
        <taxon>Pyrodictium</taxon>
    </lineage>
</organism>
<evidence type="ECO:0000313" key="3">
    <source>
        <dbReference type="Proteomes" id="UP001341135"/>
    </source>
</evidence>
<feature type="region of interest" description="Disordered" evidence="1">
    <location>
        <begin position="1"/>
        <end position="25"/>
    </location>
</feature>
<dbReference type="Proteomes" id="UP001341135">
    <property type="component" value="Chromosome"/>
</dbReference>
<evidence type="ECO:0000313" key="2">
    <source>
        <dbReference type="EMBL" id="BES80612.1"/>
    </source>
</evidence>